<evidence type="ECO:0000256" key="4">
    <source>
        <dbReference type="ARBA" id="ARBA00022801"/>
    </source>
</evidence>
<dbReference type="Proteomes" id="UP000436088">
    <property type="component" value="Unassembled WGS sequence"/>
</dbReference>
<comment type="similarity">
    <text evidence="2">Belongs to the pectinesterase family.</text>
</comment>
<keyword evidence="5" id="KW-0063">Aspartyl esterase</keyword>
<dbReference type="EMBL" id="VEPZ02001172">
    <property type="protein sequence ID" value="KAE8689154.1"/>
    <property type="molecule type" value="Genomic_DNA"/>
</dbReference>
<evidence type="ECO:0000256" key="6">
    <source>
        <dbReference type="SAM" id="SignalP"/>
    </source>
</evidence>
<accession>A0A6A2ZAY3</accession>
<keyword evidence="4" id="KW-0378">Hydrolase</keyword>
<keyword evidence="6" id="KW-0732">Signal</keyword>
<evidence type="ECO:0000256" key="5">
    <source>
        <dbReference type="ARBA" id="ARBA00023085"/>
    </source>
</evidence>
<proteinExistence type="inferred from homology"/>
<feature type="signal peptide" evidence="6">
    <location>
        <begin position="1"/>
        <end position="19"/>
    </location>
</feature>
<name>A0A6A2ZAY3_HIBSY</name>
<dbReference type="PANTHER" id="PTHR31321:SF126">
    <property type="entry name" value="PECTINESTERASE"/>
    <property type="match status" value="1"/>
</dbReference>
<dbReference type="PANTHER" id="PTHR31321">
    <property type="entry name" value="ACYL-COA THIOESTER HYDROLASE YBHC-RELATED"/>
    <property type="match status" value="1"/>
</dbReference>
<gene>
    <name evidence="8" type="ORF">F3Y22_tig00110940pilonHSYRG00042</name>
</gene>
<evidence type="ECO:0000256" key="1">
    <source>
        <dbReference type="ARBA" id="ARBA00005184"/>
    </source>
</evidence>
<dbReference type="Gene3D" id="2.160.20.10">
    <property type="entry name" value="Single-stranded right-handed beta-helix, Pectin lyase-like"/>
    <property type="match status" value="2"/>
</dbReference>
<evidence type="ECO:0000313" key="9">
    <source>
        <dbReference type="Proteomes" id="UP000436088"/>
    </source>
</evidence>
<dbReference type="GO" id="GO:0045490">
    <property type="term" value="P:pectin catabolic process"/>
    <property type="evidence" value="ECO:0007669"/>
    <property type="project" value="UniProtKB-UniPathway"/>
</dbReference>
<keyword evidence="9" id="KW-1185">Reference proteome</keyword>
<comment type="pathway">
    <text evidence="1">Glycan metabolism; pectin degradation; 2-dehydro-3-deoxy-D-gluconate from pectin: step 1/5.</text>
</comment>
<dbReference type="UniPathway" id="UPA00545">
    <property type="reaction ID" value="UER00823"/>
</dbReference>
<feature type="domain" description="Pectinesterase catalytic" evidence="7">
    <location>
        <begin position="250"/>
        <end position="329"/>
    </location>
</feature>
<dbReference type="GO" id="GO:0042545">
    <property type="term" value="P:cell wall modification"/>
    <property type="evidence" value="ECO:0007669"/>
    <property type="project" value="InterPro"/>
</dbReference>
<reference evidence="8" key="1">
    <citation type="submission" date="2019-09" db="EMBL/GenBank/DDBJ databases">
        <title>Draft genome information of white flower Hibiscus syriacus.</title>
        <authorList>
            <person name="Kim Y.-M."/>
        </authorList>
    </citation>
    <scope>NUCLEOTIDE SEQUENCE [LARGE SCALE GENOMIC DNA]</scope>
    <source>
        <strain evidence="8">YM2019G1</strain>
    </source>
</reference>
<evidence type="ECO:0000256" key="2">
    <source>
        <dbReference type="ARBA" id="ARBA00008891"/>
    </source>
</evidence>
<dbReference type="EC" id="3.1.1.11" evidence="3"/>
<dbReference type="Pfam" id="PF01095">
    <property type="entry name" value="Pectinesterase"/>
    <property type="match status" value="2"/>
</dbReference>
<dbReference type="AlphaFoldDB" id="A0A6A2ZAY3"/>
<dbReference type="InterPro" id="IPR011050">
    <property type="entry name" value="Pectin_lyase_fold/virulence"/>
</dbReference>
<protein>
    <recommendedName>
        <fullName evidence="3">pectinesterase</fullName>
        <ecNumber evidence="3">3.1.1.11</ecNumber>
    </recommendedName>
</protein>
<comment type="caution">
    <text evidence="8">The sequence shown here is derived from an EMBL/GenBank/DDBJ whole genome shotgun (WGS) entry which is preliminary data.</text>
</comment>
<feature type="domain" description="Pectinesterase catalytic" evidence="7">
    <location>
        <begin position="86"/>
        <end position="229"/>
    </location>
</feature>
<dbReference type="InterPro" id="IPR012334">
    <property type="entry name" value="Pectin_lyas_fold"/>
</dbReference>
<evidence type="ECO:0000313" key="8">
    <source>
        <dbReference type="EMBL" id="KAE8689154.1"/>
    </source>
</evidence>
<dbReference type="GO" id="GO:0030599">
    <property type="term" value="F:pectinesterase activity"/>
    <property type="evidence" value="ECO:0007669"/>
    <property type="project" value="UniProtKB-EC"/>
</dbReference>
<evidence type="ECO:0000259" key="7">
    <source>
        <dbReference type="Pfam" id="PF01095"/>
    </source>
</evidence>
<sequence>MCQEMKTTLFLCFLTTVSATFLVPGVTFGPNYTANSPVAPNLESWIAANMKELQERRANDVADALFSGTVLDYVLVNAEERGFKLIVVKKNRTGDFEKVTAAVDSIPLRNMQRVVIWISGGYYFEKFTITRTKNFVTLFGDPLDMPKIVFNGTAAEFGTLNSATVAMNSDYFVAVNIAFMNSAPMPDCWKALAQAVAMRISGNKAAFHNCKFIGFQDTLYNDRGMHFSKTATLKAPLISSSETANLFICGFTFLYCNITGSGNGTTYLGRAWRQRTRVIIAFTYMGNIVHTEGWSTNKHPERSKTVYYGEYKCMGPGVSSTGRVGFARILSEVEARRLDLFRA</sequence>
<dbReference type="InterPro" id="IPR000070">
    <property type="entry name" value="Pectinesterase_cat"/>
</dbReference>
<organism evidence="8 9">
    <name type="scientific">Hibiscus syriacus</name>
    <name type="common">Rose of Sharon</name>
    <dbReference type="NCBI Taxonomy" id="106335"/>
    <lineage>
        <taxon>Eukaryota</taxon>
        <taxon>Viridiplantae</taxon>
        <taxon>Streptophyta</taxon>
        <taxon>Embryophyta</taxon>
        <taxon>Tracheophyta</taxon>
        <taxon>Spermatophyta</taxon>
        <taxon>Magnoliopsida</taxon>
        <taxon>eudicotyledons</taxon>
        <taxon>Gunneridae</taxon>
        <taxon>Pentapetalae</taxon>
        <taxon>rosids</taxon>
        <taxon>malvids</taxon>
        <taxon>Malvales</taxon>
        <taxon>Malvaceae</taxon>
        <taxon>Malvoideae</taxon>
        <taxon>Hibiscus</taxon>
    </lineage>
</organism>
<evidence type="ECO:0000256" key="3">
    <source>
        <dbReference type="ARBA" id="ARBA00013229"/>
    </source>
</evidence>
<dbReference type="SUPFAM" id="SSF51126">
    <property type="entry name" value="Pectin lyase-like"/>
    <property type="match status" value="1"/>
</dbReference>
<feature type="chain" id="PRO_5025618999" description="pectinesterase" evidence="6">
    <location>
        <begin position="20"/>
        <end position="343"/>
    </location>
</feature>